<dbReference type="Proteomes" id="UP000309038">
    <property type="component" value="Unassembled WGS sequence"/>
</dbReference>
<dbReference type="InterPro" id="IPR055647">
    <property type="entry name" value="DUF7223"/>
</dbReference>
<reference evidence="2 3" key="1">
    <citation type="submission" date="2019-02" db="EMBL/GenBank/DDBJ databases">
        <title>Genome sequencing of the rare red list fungi Phlebia centrifuga.</title>
        <authorList>
            <person name="Buettner E."/>
            <person name="Kellner H."/>
        </authorList>
    </citation>
    <scope>NUCLEOTIDE SEQUENCE [LARGE SCALE GENOMIC DNA]</scope>
    <source>
        <strain evidence="2 3">DSM 108282</strain>
    </source>
</reference>
<dbReference type="EMBL" id="SGPJ01000199">
    <property type="protein sequence ID" value="THG96943.1"/>
    <property type="molecule type" value="Genomic_DNA"/>
</dbReference>
<comment type="caution">
    <text evidence="2">The sequence shown here is derived from an EMBL/GenBank/DDBJ whole genome shotgun (WGS) entry which is preliminary data.</text>
</comment>
<name>A0A4S4KFS2_9APHY</name>
<keyword evidence="3" id="KW-1185">Reference proteome</keyword>
<evidence type="ECO:0000313" key="2">
    <source>
        <dbReference type="EMBL" id="THG96943.1"/>
    </source>
</evidence>
<organism evidence="2 3">
    <name type="scientific">Hermanssonia centrifuga</name>
    <dbReference type="NCBI Taxonomy" id="98765"/>
    <lineage>
        <taxon>Eukaryota</taxon>
        <taxon>Fungi</taxon>
        <taxon>Dikarya</taxon>
        <taxon>Basidiomycota</taxon>
        <taxon>Agaricomycotina</taxon>
        <taxon>Agaricomycetes</taxon>
        <taxon>Polyporales</taxon>
        <taxon>Meruliaceae</taxon>
        <taxon>Hermanssonia</taxon>
    </lineage>
</organism>
<evidence type="ECO:0000259" key="1">
    <source>
        <dbReference type="Pfam" id="PF23865"/>
    </source>
</evidence>
<dbReference type="Pfam" id="PF23865">
    <property type="entry name" value="DUF7223"/>
    <property type="match status" value="1"/>
</dbReference>
<accession>A0A4S4KFS2</accession>
<sequence length="419" mass="43868">MNWAAISPSQRNGNVSLTVQGSTNAGSGANVAARSSETRGLFGNLVSDVENASSFNISKSNEKTISLDKSFTVFDQSLSCPASGASPAFTGEIKVDVEPKVQAVIDFGVAASGSIVPPKLDSFGLFANFNATLEGILNIDATASVCVALCPMSCMMLITNRPQLIRERLPYSKLGFQGLTSLGELNSITTIHYLDIILLRSILTLGPSFNVDVQAMGNFDTDLNMVVDLAYNISNAKLFFPPGQYSSSGDFAPANTNLQLSASPNVASQASVEAHIIPTVQFGLNALDGLAEANVNLDLDTSAKLMLSLQASAKASTSTYGNSSATGSFSGCVDLSSTLAVNAGADGSFFDLFDKSTSVTLFQKTFDLFHKCFGAGSATKMYRVRRTQDSIVRRSGLACLGAGVAQASSIVDEAISAAR</sequence>
<proteinExistence type="predicted"/>
<feature type="domain" description="DUF7223" evidence="1">
    <location>
        <begin position="197"/>
        <end position="373"/>
    </location>
</feature>
<dbReference type="AlphaFoldDB" id="A0A4S4KFS2"/>
<gene>
    <name evidence="2" type="ORF">EW026_g4972</name>
</gene>
<evidence type="ECO:0000313" key="3">
    <source>
        <dbReference type="Proteomes" id="UP000309038"/>
    </source>
</evidence>
<protein>
    <recommendedName>
        <fullName evidence="1">DUF7223 domain-containing protein</fullName>
    </recommendedName>
</protein>